<dbReference type="Proteomes" id="UP001066276">
    <property type="component" value="Chromosome 4_2"/>
</dbReference>
<keyword evidence="3" id="KW-1185">Reference proteome</keyword>
<dbReference type="AlphaFoldDB" id="A0AAV7SAK6"/>
<proteinExistence type="predicted"/>
<evidence type="ECO:0000256" key="1">
    <source>
        <dbReference type="SAM" id="MobiDB-lite"/>
    </source>
</evidence>
<gene>
    <name evidence="2" type="ORF">NDU88_000630</name>
</gene>
<comment type="caution">
    <text evidence="2">The sequence shown here is derived from an EMBL/GenBank/DDBJ whole genome shotgun (WGS) entry which is preliminary data.</text>
</comment>
<evidence type="ECO:0000313" key="2">
    <source>
        <dbReference type="EMBL" id="KAJ1160128.1"/>
    </source>
</evidence>
<name>A0AAV7SAK6_PLEWA</name>
<dbReference type="EMBL" id="JANPWB010000008">
    <property type="protein sequence ID" value="KAJ1160128.1"/>
    <property type="molecule type" value="Genomic_DNA"/>
</dbReference>
<sequence>MFPLCRSDQTCRKYHAVMLRCCRQAGGGEEAGRKTSAPHPQLALPVSASVSVPVPGVQVPQHDQARPRPNLRRPEPKRFLSRSTDSSALQFVEHVDCLEIGGYSDGITEEPSGILIAVTDASAVAWRKSQKKAAIEGEG</sequence>
<feature type="region of interest" description="Disordered" evidence="1">
    <location>
        <begin position="54"/>
        <end position="85"/>
    </location>
</feature>
<organism evidence="2 3">
    <name type="scientific">Pleurodeles waltl</name>
    <name type="common">Iberian ribbed newt</name>
    <dbReference type="NCBI Taxonomy" id="8319"/>
    <lineage>
        <taxon>Eukaryota</taxon>
        <taxon>Metazoa</taxon>
        <taxon>Chordata</taxon>
        <taxon>Craniata</taxon>
        <taxon>Vertebrata</taxon>
        <taxon>Euteleostomi</taxon>
        <taxon>Amphibia</taxon>
        <taxon>Batrachia</taxon>
        <taxon>Caudata</taxon>
        <taxon>Salamandroidea</taxon>
        <taxon>Salamandridae</taxon>
        <taxon>Pleurodelinae</taxon>
        <taxon>Pleurodeles</taxon>
    </lineage>
</organism>
<evidence type="ECO:0000313" key="3">
    <source>
        <dbReference type="Proteomes" id="UP001066276"/>
    </source>
</evidence>
<protein>
    <submittedName>
        <fullName evidence="2">Uncharacterized protein</fullName>
    </submittedName>
</protein>
<reference evidence="2" key="1">
    <citation type="journal article" date="2022" name="bioRxiv">
        <title>Sequencing and chromosome-scale assembly of the giantPleurodeles waltlgenome.</title>
        <authorList>
            <person name="Brown T."/>
            <person name="Elewa A."/>
            <person name="Iarovenko S."/>
            <person name="Subramanian E."/>
            <person name="Araus A.J."/>
            <person name="Petzold A."/>
            <person name="Susuki M."/>
            <person name="Suzuki K.-i.T."/>
            <person name="Hayashi T."/>
            <person name="Toyoda A."/>
            <person name="Oliveira C."/>
            <person name="Osipova E."/>
            <person name="Leigh N.D."/>
            <person name="Simon A."/>
            <person name="Yun M.H."/>
        </authorList>
    </citation>
    <scope>NUCLEOTIDE SEQUENCE</scope>
    <source>
        <strain evidence="2">20211129_DDA</strain>
        <tissue evidence="2">Liver</tissue>
    </source>
</reference>
<accession>A0AAV7SAK6</accession>